<keyword evidence="3" id="KW-1185">Reference proteome</keyword>
<gene>
    <name evidence="2" type="ORF">BWQ96_04215</name>
</gene>
<proteinExistence type="predicted"/>
<accession>A0A2V3IY29</accession>
<dbReference type="EMBL" id="NBIV01000046">
    <property type="protein sequence ID" value="PXF46040.1"/>
    <property type="molecule type" value="Genomic_DNA"/>
</dbReference>
<evidence type="ECO:0000256" key="1">
    <source>
        <dbReference type="SAM" id="MobiDB-lite"/>
    </source>
</evidence>
<organism evidence="2 3">
    <name type="scientific">Gracilariopsis chorda</name>
    <dbReference type="NCBI Taxonomy" id="448386"/>
    <lineage>
        <taxon>Eukaryota</taxon>
        <taxon>Rhodophyta</taxon>
        <taxon>Florideophyceae</taxon>
        <taxon>Rhodymeniophycidae</taxon>
        <taxon>Gracilariales</taxon>
        <taxon>Gracilariaceae</taxon>
        <taxon>Gracilariopsis</taxon>
    </lineage>
</organism>
<name>A0A2V3IY29_9FLOR</name>
<sequence length="289" mass="32099">MKVRLEFDIDPAEAQRVTPLLDAFKDFVDALNSVDLNKFTPYPDSDPCLNGDTPNSTPPREHRPPRQTRQRPRKRHPPLDNCDRLFAAVAQARVPVKRAASQLQQLMARPEQPVAEHHVVAAATSELVDPSKVCNHPSRAANIVHTLSACGDSLLQRFSNSFTAEAAHQFSKPRHIHCDRAQFLGYSDGLATMVQQAVITADTAIDLVLNLLRSTPSWTAAVTTLCKLAETCEPPLEARVQDLKKLTCVKHLLVDVANSAEYSYDIQYLNGITGWNIPLSNLNKQAKQR</sequence>
<comment type="caution">
    <text evidence="2">The sequence shown here is derived from an EMBL/GenBank/DDBJ whole genome shotgun (WGS) entry which is preliminary data.</text>
</comment>
<protein>
    <submittedName>
        <fullName evidence="2">Uncharacterized protein</fullName>
    </submittedName>
</protein>
<feature type="compositionally biased region" description="Basic residues" evidence="1">
    <location>
        <begin position="65"/>
        <end position="76"/>
    </location>
</feature>
<reference evidence="2 3" key="1">
    <citation type="journal article" date="2018" name="Mol. Biol. Evol.">
        <title>Analysis of the draft genome of the red seaweed Gracilariopsis chorda provides insights into genome size evolution in Rhodophyta.</title>
        <authorList>
            <person name="Lee J."/>
            <person name="Yang E.C."/>
            <person name="Graf L."/>
            <person name="Yang J.H."/>
            <person name="Qiu H."/>
            <person name="Zel Zion U."/>
            <person name="Chan C.X."/>
            <person name="Stephens T.G."/>
            <person name="Weber A.P.M."/>
            <person name="Boo G.H."/>
            <person name="Boo S.M."/>
            <person name="Kim K.M."/>
            <person name="Shin Y."/>
            <person name="Jung M."/>
            <person name="Lee S.J."/>
            <person name="Yim H.S."/>
            <person name="Lee J.H."/>
            <person name="Bhattacharya D."/>
            <person name="Yoon H.S."/>
        </authorList>
    </citation>
    <scope>NUCLEOTIDE SEQUENCE [LARGE SCALE GENOMIC DNA]</scope>
    <source>
        <strain evidence="2 3">SKKU-2015</strain>
        <tissue evidence="2">Whole body</tissue>
    </source>
</reference>
<dbReference type="AlphaFoldDB" id="A0A2V3IY29"/>
<evidence type="ECO:0000313" key="2">
    <source>
        <dbReference type="EMBL" id="PXF46040.1"/>
    </source>
</evidence>
<feature type="region of interest" description="Disordered" evidence="1">
    <location>
        <begin position="39"/>
        <end position="80"/>
    </location>
</feature>
<dbReference type="OrthoDB" id="10610185at2759"/>
<dbReference type="Proteomes" id="UP000247409">
    <property type="component" value="Unassembled WGS sequence"/>
</dbReference>
<evidence type="ECO:0000313" key="3">
    <source>
        <dbReference type="Proteomes" id="UP000247409"/>
    </source>
</evidence>